<proteinExistence type="predicted"/>
<evidence type="ECO:0000313" key="2">
    <source>
        <dbReference type="RefSeq" id="XP_075091849.1"/>
    </source>
</evidence>
<evidence type="ECO:0000313" key="1">
    <source>
        <dbReference type="Proteomes" id="UP000790787"/>
    </source>
</evidence>
<gene>
    <name evidence="2" type="primary">LOC142171999</name>
</gene>
<organism evidence="1 2">
    <name type="scientific">Nicotiana tabacum</name>
    <name type="common">Common tobacco</name>
    <dbReference type="NCBI Taxonomy" id="4097"/>
    <lineage>
        <taxon>Eukaryota</taxon>
        <taxon>Viridiplantae</taxon>
        <taxon>Streptophyta</taxon>
        <taxon>Embryophyta</taxon>
        <taxon>Tracheophyta</taxon>
        <taxon>Spermatophyta</taxon>
        <taxon>Magnoliopsida</taxon>
        <taxon>eudicotyledons</taxon>
        <taxon>Gunneridae</taxon>
        <taxon>Pentapetalae</taxon>
        <taxon>asterids</taxon>
        <taxon>lamiids</taxon>
        <taxon>Solanales</taxon>
        <taxon>Solanaceae</taxon>
        <taxon>Nicotianoideae</taxon>
        <taxon>Nicotianeae</taxon>
        <taxon>Nicotiana</taxon>
    </lineage>
</organism>
<reference evidence="2" key="2">
    <citation type="submission" date="2025-08" db="UniProtKB">
        <authorList>
            <consortium name="RefSeq"/>
        </authorList>
    </citation>
    <scope>IDENTIFICATION</scope>
    <source>
        <tissue evidence="2">Leaf</tissue>
    </source>
</reference>
<reference evidence="1" key="1">
    <citation type="journal article" date="2014" name="Nat. Commun.">
        <title>The tobacco genome sequence and its comparison with those of tomato and potato.</title>
        <authorList>
            <person name="Sierro N."/>
            <person name="Battey J.N."/>
            <person name="Ouadi S."/>
            <person name="Bakaher N."/>
            <person name="Bovet L."/>
            <person name="Willig A."/>
            <person name="Goepfert S."/>
            <person name="Peitsch M.C."/>
            <person name="Ivanov N.V."/>
        </authorList>
    </citation>
    <scope>NUCLEOTIDE SEQUENCE [LARGE SCALE GENOMIC DNA]</scope>
</reference>
<name>A0AC58T3P1_TOBAC</name>
<dbReference type="RefSeq" id="XP_075091849.1">
    <property type="nucleotide sequence ID" value="XM_075235748.1"/>
</dbReference>
<dbReference type="Proteomes" id="UP000790787">
    <property type="component" value="Chromosome 17"/>
</dbReference>
<keyword evidence="1" id="KW-1185">Reference proteome</keyword>
<protein>
    <submittedName>
        <fullName evidence="2">Mitochondrial protein AtMg01250</fullName>
    </submittedName>
</protein>
<accession>A0AC58T3P1</accession>
<sequence length="154" mass="18411">MMQWWQNECFEHHWRKMKVGVMYKLDLEKAYHHVSWHVLLELLRMMNFGDKWLQWIKSCICAVRFSILLNGNPEGLFKSFICLREEDPLSPYQFVIVMEALSLMLRRAEMNGWIKCFEIVGKENKKGGDLFFKGHQCCGWQSWHHVDFSSFVCG</sequence>